<keyword evidence="4" id="KW-0539">Nucleus</keyword>
<feature type="domain" description="HSF-type DNA-binding" evidence="6">
    <location>
        <begin position="1"/>
        <end position="80"/>
    </location>
</feature>
<evidence type="ECO:0000256" key="3">
    <source>
        <dbReference type="ARBA" id="ARBA00023125"/>
    </source>
</evidence>
<proteinExistence type="inferred from homology"/>
<comment type="subcellular location">
    <subcellularLocation>
        <location evidence="1">Nucleus</location>
    </subcellularLocation>
</comment>
<accession>A0AAP0E7W2</accession>
<dbReference type="GO" id="GO:0003700">
    <property type="term" value="F:DNA-binding transcription factor activity"/>
    <property type="evidence" value="ECO:0007669"/>
    <property type="project" value="InterPro"/>
</dbReference>
<dbReference type="GO" id="GO:0000978">
    <property type="term" value="F:RNA polymerase II cis-regulatory region sequence-specific DNA binding"/>
    <property type="evidence" value="ECO:0007669"/>
    <property type="project" value="TreeGrafter"/>
</dbReference>
<keyword evidence="3" id="KW-0238">DNA-binding</keyword>
<gene>
    <name evidence="7" type="ORF">Scep_030750</name>
</gene>
<dbReference type="EMBL" id="JBBNAG010000013">
    <property type="protein sequence ID" value="KAK9084279.1"/>
    <property type="molecule type" value="Genomic_DNA"/>
</dbReference>
<evidence type="ECO:0000313" key="7">
    <source>
        <dbReference type="EMBL" id="KAK9084279.1"/>
    </source>
</evidence>
<keyword evidence="8" id="KW-1185">Reference proteome</keyword>
<dbReference type="AlphaFoldDB" id="A0AAP0E7W2"/>
<dbReference type="GO" id="GO:0034605">
    <property type="term" value="P:cellular response to heat"/>
    <property type="evidence" value="ECO:0007669"/>
    <property type="project" value="TreeGrafter"/>
</dbReference>
<evidence type="ECO:0000256" key="5">
    <source>
        <dbReference type="RuleBase" id="RU004020"/>
    </source>
</evidence>
<dbReference type="SUPFAM" id="SSF46785">
    <property type="entry name" value="Winged helix' DNA-binding domain"/>
    <property type="match status" value="1"/>
</dbReference>
<dbReference type="GO" id="GO:0006357">
    <property type="term" value="P:regulation of transcription by RNA polymerase II"/>
    <property type="evidence" value="ECO:0007669"/>
    <property type="project" value="TreeGrafter"/>
</dbReference>
<dbReference type="InterPro" id="IPR036388">
    <property type="entry name" value="WH-like_DNA-bd_sf"/>
</dbReference>
<evidence type="ECO:0000313" key="8">
    <source>
        <dbReference type="Proteomes" id="UP001419268"/>
    </source>
</evidence>
<keyword evidence="2" id="KW-0346">Stress response</keyword>
<dbReference type="Pfam" id="PF00447">
    <property type="entry name" value="HSF_DNA-bind"/>
    <property type="match status" value="1"/>
</dbReference>
<evidence type="ECO:0000256" key="2">
    <source>
        <dbReference type="ARBA" id="ARBA00023016"/>
    </source>
</evidence>
<dbReference type="PANTHER" id="PTHR10015">
    <property type="entry name" value="HEAT SHOCK TRANSCRIPTION FACTOR"/>
    <property type="match status" value="1"/>
</dbReference>
<dbReference type="SMART" id="SM00415">
    <property type="entry name" value="HSF"/>
    <property type="match status" value="1"/>
</dbReference>
<protein>
    <recommendedName>
        <fullName evidence="6">HSF-type DNA-binding domain-containing protein</fullName>
    </recommendedName>
</protein>
<dbReference type="GO" id="GO:0005634">
    <property type="term" value="C:nucleus"/>
    <property type="evidence" value="ECO:0007669"/>
    <property type="project" value="UniProtKB-SubCell"/>
</dbReference>
<dbReference type="Proteomes" id="UP001419268">
    <property type="component" value="Unassembled WGS sequence"/>
</dbReference>
<evidence type="ECO:0000259" key="6">
    <source>
        <dbReference type="SMART" id="SM00415"/>
    </source>
</evidence>
<evidence type="ECO:0000256" key="1">
    <source>
        <dbReference type="ARBA" id="ARBA00004123"/>
    </source>
</evidence>
<sequence length="128" mass="14604">MVEDPSTDAIVSWNEARNSFHRRDSYRLASNLLPKYFKHNNFSNFVRHSTPTMAGGEQEIDRMQTIIMLQTIVMLQIFARNMDVDTVVPLGRESLPLLGEVKRKVLSIIDKFADRGLRSLGVASLLVR</sequence>
<organism evidence="7 8">
    <name type="scientific">Stephania cephalantha</name>
    <dbReference type="NCBI Taxonomy" id="152367"/>
    <lineage>
        <taxon>Eukaryota</taxon>
        <taxon>Viridiplantae</taxon>
        <taxon>Streptophyta</taxon>
        <taxon>Embryophyta</taxon>
        <taxon>Tracheophyta</taxon>
        <taxon>Spermatophyta</taxon>
        <taxon>Magnoliopsida</taxon>
        <taxon>Ranunculales</taxon>
        <taxon>Menispermaceae</taxon>
        <taxon>Menispermoideae</taxon>
        <taxon>Cissampelideae</taxon>
        <taxon>Stephania</taxon>
    </lineage>
</organism>
<comment type="caution">
    <text evidence="7">The sequence shown here is derived from an EMBL/GenBank/DDBJ whole genome shotgun (WGS) entry which is preliminary data.</text>
</comment>
<comment type="similarity">
    <text evidence="5">Belongs to the HSF family.</text>
</comment>
<evidence type="ECO:0000256" key="4">
    <source>
        <dbReference type="ARBA" id="ARBA00023242"/>
    </source>
</evidence>
<dbReference type="InterPro" id="IPR000232">
    <property type="entry name" value="HSF_DNA-bd"/>
</dbReference>
<name>A0AAP0E7W2_9MAGN</name>
<dbReference type="PANTHER" id="PTHR10015:SF338">
    <property type="entry name" value="HEAT STRESS TRANSCRIPTION FACTOR A-2"/>
    <property type="match status" value="1"/>
</dbReference>
<reference evidence="7 8" key="1">
    <citation type="submission" date="2024-01" db="EMBL/GenBank/DDBJ databases">
        <title>Genome assemblies of Stephania.</title>
        <authorList>
            <person name="Yang L."/>
        </authorList>
    </citation>
    <scope>NUCLEOTIDE SEQUENCE [LARGE SCALE GENOMIC DNA]</scope>
    <source>
        <strain evidence="7">JXDWG</strain>
        <tissue evidence="7">Leaf</tissue>
    </source>
</reference>
<dbReference type="InterPro" id="IPR036390">
    <property type="entry name" value="WH_DNA-bd_sf"/>
</dbReference>
<dbReference type="Gene3D" id="1.10.10.10">
    <property type="entry name" value="Winged helix-like DNA-binding domain superfamily/Winged helix DNA-binding domain"/>
    <property type="match status" value="1"/>
</dbReference>